<dbReference type="PANTHER" id="PTHR42823:SF3">
    <property type="entry name" value="ATP SYNTHASE SUBUNIT A, CHLOROPLASTIC"/>
    <property type="match status" value="1"/>
</dbReference>
<keyword evidence="10 11" id="KW-0066">ATP synthesis</keyword>
<evidence type="ECO:0000256" key="11">
    <source>
        <dbReference type="HAMAP-Rule" id="MF_01393"/>
    </source>
</evidence>
<keyword evidence="6 11" id="KW-0375">Hydrogen ion transport</keyword>
<keyword evidence="7 11" id="KW-1133">Transmembrane helix</keyword>
<evidence type="ECO:0000256" key="8">
    <source>
        <dbReference type="ARBA" id="ARBA00023065"/>
    </source>
</evidence>
<dbReference type="GO" id="GO:0045259">
    <property type="term" value="C:proton-transporting ATP synthase complex"/>
    <property type="evidence" value="ECO:0007669"/>
    <property type="project" value="UniProtKB-KW"/>
</dbReference>
<dbReference type="GO" id="GO:0042777">
    <property type="term" value="P:proton motive force-driven plasma membrane ATP synthesis"/>
    <property type="evidence" value="ECO:0007669"/>
    <property type="project" value="TreeGrafter"/>
</dbReference>
<dbReference type="InterPro" id="IPR000568">
    <property type="entry name" value="ATP_synth_F0_asu"/>
</dbReference>
<feature type="transmembrane region" description="Helical" evidence="11">
    <location>
        <begin position="12"/>
        <end position="29"/>
    </location>
</feature>
<dbReference type="Proteomes" id="UP000184207">
    <property type="component" value="Unassembled WGS sequence"/>
</dbReference>
<dbReference type="STRING" id="1121883.SAMN02745226_00726"/>
<dbReference type="InterPro" id="IPR035908">
    <property type="entry name" value="F0_ATP_A_sf"/>
</dbReference>
<dbReference type="NCBIfam" id="TIGR01131">
    <property type="entry name" value="ATP_synt_6_or_A"/>
    <property type="match status" value="1"/>
</dbReference>
<dbReference type="GO" id="GO:0046933">
    <property type="term" value="F:proton-transporting ATP synthase activity, rotational mechanism"/>
    <property type="evidence" value="ECO:0007669"/>
    <property type="project" value="UniProtKB-UniRule"/>
</dbReference>
<feature type="transmembrane region" description="Helical" evidence="11">
    <location>
        <begin position="261"/>
        <end position="285"/>
    </location>
</feature>
<evidence type="ECO:0000256" key="2">
    <source>
        <dbReference type="ARBA" id="ARBA00006810"/>
    </source>
</evidence>
<feature type="transmembrane region" description="Helical" evidence="11">
    <location>
        <begin position="233"/>
        <end position="255"/>
    </location>
</feature>
<accession>A0A1M7SBZ5</accession>
<feature type="transmembrane region" description="Helical" evidence="11">
    <location>
        <begin position="64"/>
        <end position="84"/>
    </location>
</feature>
<dbReference type="Gene3D" id="1.20.120.220">
    <property type="entry name" value="ATP synthase, F0 complex, subunit A"/>
    <property type="match status" value="1"/>
</dbReference>
<dbReference type="PANTHER" id="PTHR42823">
    <property type="entry name" value="ATP SYNTHASE SUBUNIT A, CHLOROPLASTIC"/>
    <property type="match status" value="1"/>
</dbReference>
<feature type="transmembrane region" description="Helical" evidence="11">
    <location>
        <begin position="176"/>
        <end position="195"/>
    </location>
</feature>
<keyword evidence="14" id="KW-1185">Reference proteome</keyword>
<reference evidence="14" key="1">
    <citation type="submission" date="2016-12" db="EMBL/GenBank/DDBJ databases">
        <authorList>
            <person name="Varghese N."/>
            <person name="Submissions S."/>
        </authorList>
    </citation>
    <scope>NUCLEOTIDE SEQUENCE [LARGE SCALE GENOMIC DNA]</scope>
    <source>
        <strain evidence="14">DSM 13020</strain>
    </source>
</reference>
<evidence type="ECO:0000256" key="5">
    <source>
        <dbReference type="ARBA" id="ARBA00022692"/>
    </source>
</evidence>
<dbReference type="SUPFAM" id="SSF81336">
    <property type="entry name" value="F1F0 ATP synthase subunit A"/>
    <property type="match status" value="1"/>
</dbReference>
<dbReference type="CDD" id="cd00310">
    <property type="entry name" value="ATP-synt_Fo_a_6"/>
    <property type="match status" value="1"/>
</dbReference>
<keyword evidence="3 11" id="KW-0813">Transport</keyword>
<name>A0A1M7SBZ5_FERGO</name>
<evidence type="ECO:0000256" key="4">
    <source>
        <dbReference type="ARBA" id="ARBA00022547"/>
    </source>
</evidence>
<dbReference type="InterPro" id="IPR023011">
    <property type="entry name" value="ATP_synth_F0_asu_AS"/>
</dbReference>
<sequence>MTKRKMSKKAKIQLIVFLIVYTVIGIINARTMTASPKEALSNVTNRWVVQFGPENVWYYRINPATVIMSLVVITILVAFARSVYKEFSIIPGRKQAFAESLLEFMYDMVQSSIPNEKYARTVFKISMTLFLYIALSNLIGGFVPGISPNVSILADGTRSVKFVFFNDTWPAPTGDLNTNVTYAVMVFIMSQYFAIKTKGVKGWLKGFLEPIAFMLPMNIVGELAKPLSHSMRLFGNITGGGILVLVVSYFLKYMFLPPFLWGYFGIFSGLIQAFVFSTLAVAYMASQIE</sequence>
<dbReference type="EMBL" id="FRDJ01000003">
    <property type="protein sequence ID" value="SHN56040.1"/>
    <property type="molecule type" value="Genomic_DNA"/>
</dbReference>
<dbReference type="Pfam" id="PF00119">
    <property type="entry name" value="ATP-synt_A"/>
    <property type="match status" value="1"/>
</dbReference>
<keyword evidence="11" id="KW-1003">Cell membrane</keyword>
<dbReference type="RefSeq" id="WP_143145263.1">
    <property type="nucleotide sequence ID" value="NZ_FRDJ01000003.1"/>
</dbReference>
<evidence type="ECO:0000256" key="10">
    <source>
        <dbReference type="ARBA" id="ARBA00023310"/>
    </source>
</evidence>
<evidence type="ECO:0000256" key="9">
    <source>
        <dbReference type="ARBA" id="ARBA00023136"/>
    </source>
</evidence>
<evidence type="ECO:0000313" key="14">
    <source>
        <dbReference type="Proteomes" id="UP000184207"/>
    </source>
</evidence>
<protein>
    <recommendedName>
        <fullName evidence="11 12">ATP synthase subunit a</fullName>
    </recommendedName>
    <alternativeName>
        <fullName evidence="11">ATP synthase F0 sector subunit a</fullName>
    </alternativeName>
    <alternativeName>
        <fullName evidence="11">F-ATPase subunit 6</fullName>
    </alternativeName>
</protein>
<dbReference type="OrthoDB" id="9789241at2"/>
<proteinExistence type="inferred from homology"/>
<keyword evidence="8 11" id="KW-0406">Ion transport</keyword>
<organism evidence="13 14">
    <name type="scientific">Fervidobacterium gondwanense DSM 13020</name>
    <dbReference type="NCBI Taxonomy" id="1121883"/>
    <lineage>
        <taxon>Bacteria</taxon>
        <taxon>Thermotogati</taxon>
        <taxon>Thermotogota</taxon>
        <taxon>Thermotogae</taxon>
        <taxon>Thermotogales</taxon>
        <taxon>Fervidobacteriaceae</taxon>
        <taxon>Fervidobacterium</taxon>
    </lineage>
</organism>
<dbReference type="AlphaFoldDB" id="A0A1M7SBZ5"/>
<keyword evidence="5 11" id="KW-0812">Transmembrane</keyword>
<dbReference type="PROSITE" id="PS00449">
    <property type="entry name" value="ATPASE_A"/>
    <property type="match status" value="1"/>
</dbReference>
<evidence type="ECO:0000256" key="3">
    <source>
        <dbReference type="ARBA" id="ARBA00022448"/>
    </source>
</evidence>
<gene>
    <name evidence="11" type="primary">atpB</name>
    <name evidence="13" type="ORF">SAMN02745226_00726</name>
</gene>
<dbReference type="HAMAP" id="MF_01393">
    <property type="entry name" value="ATP_synth_a_bact"/>
    <property type="match status" value="1"/>
</dbReference>
<evidence type="ECO:0000256" key="6">
    <source>
        <dbReference type="ARBA" id="ARBA00022781"/>
    </source>
</evidence>
<keyword evidence="9 11" id="KW-0472">Membrane</keyword>
<evidence type="ECO:0000256" key="7">
    <source>
        <dbReference type="ARBA" id="ARBA00022989"/>
    </source>
</evidence>
<comment type="similarity">
    <text evidence="2 11 12">Belongs to the ATPase A chain family.</text>
</comment>
<dbReference type="GO" id="GO:0005886">
    <property type="term" value="C:plasma membrane"/>
    <property type="evidence" value="ECO:0007669"/>
    <property type="project" value="UniProtKB-SubCell"/>
</dbReference>
<comment type="subcellular location">
    <subcellularLocation>
        <location evidence="11 12">Cell membrane</location>
        <topology evidence="11 12">Multi-pass membrane protein</topology>
    </subcellularLocation>
    <subcellularLocation>
        <location evidence="1">Membrane</location>
        <topology evidence="1">Multi-pass membrane protein</topology>
    </subcellularLocation>
</comment>
<dbReference type="InterPro" id="IPR045082">
    <property type="entry name" value="ATP_syn_F0_a_bact/chloroplast"/>
</dbReference>
<feature type="transmembrane region" description="Helical" evidence="11">
    <location>
        <begin position="122"/>
        <end position="143"/>
    </location>
</feature>
<evidence type="ECO:0000256" key="12">
    <source>
        <dbReference type="RuleBase" id="RU000483"/>
    </source>
</evidence>
<keyword evidence="4 11" id="KW-0138">CF(0)</keyword>
<evidence type="ECO:0000313" key="13">
    <source>
        <dbReference type="EMBL" id="SHN56040.1"/>
    </source>
</evidence>
<evidence type="ECO:0000256" key="1">
    <source>
        <dbReference type="ARBA" id="ARBA00004141"/>
    </source>
</evidence>
<comment type="function">
    <text evidence="11 12">Key component of the proton channel; it plays a direct role in the translocation of protons across the membrane.</text>
</comment>